<evidence type="ECO:0000313" key="3">
    <source>
        <dbReference type="Proteomes" id="UP001281410"/>
    </source>
</evidence>
<reference evidence="2" key="1">
    <citation type="journal article" date="2023" name="Plant J.">
        <title>Genome sequences and population genomics provide insights into the demographic history, inbreeding, and mutation load of two 'living fossil' tree species of Dipteronia.</title>
        <authorList>
            <person name="Feng Y."/>
            <person name="Comes H.P."/>
            <person name="Chen J."/>
            <person name="Zhu S."/>
            <person name="Lu R."/>
            <person name="Zhang X."/>
            <person name="Li P."/>
            <person name="Qiu J."/>
            <person name="Olsen K.M."/>
            <person name="Qiu Y."/>
        </authorList>
    </citation>
    <scope>NUCLEOTIDE SEQUENCE</scope>
    <source>
        <strain evidence="2">NBL</strain>
    </source>
</reference>
<evidence type="ECO:0000313" key="2">
    <source>
        <dbReference type="EMBL" id="KAK3230181.1"/>
    </source>
</evidence>
<keyword evidence="3" id="KW-1185">Reference proteome</keyword>
<dbReference type="InterPro" id="IPR026960">
    <property type="entry name" value="RVT-Znf"/>
</dbReference>
<dbReference type="EMBL" id="JANJYJ010000001">
    <property type="protein sequence ID" value="KAK3230181.1"/>
    <property type="molecule type" value="Genomic_DNA"/>
</dbReference>
<sequence>MGRWWTCLWKLDISLKIKIFNWKTYHEWIPTRANLSRRGIQIDSMCSFCHHLTKTTIHALWGCRILKYVRLEWLPRNKVPNGNNEKFFDFIYDCFHLLCCKDLELLYVTIWKVWCMRNFFLYERKRHDVLEAISWGKDFLGQFQRRDSTTTDKIVRPSLNVAHWKPPDQGSYKINCKVIIDDRGGWIEIGIFIRNALGLVMASCSLRFAAGVDVWAANSLAILKSFQFGSECGLFPFDIESEAKRSGTNVVWVPTVVGLAKEALSLDEDQFWMEDFPLSVRREV</sequence>
<dbReference type="PANTHER" id="PTHR47074:SF11">
    <property type="entry name" value="REVERSE TRANSCRIPTASE-LIKE PROTEIN"/>
    <property type="match status" value="1"/>
</dbReference>
<organism evidence="2 3">
    <name type="scientific">Dipteronia sinensis</name>
    <dbReference type="NCBI Taxonomy" id="43782"/>
    <lineage>
        <taxon>Eukaryota</taxon>
        <taxon>Viridiplantae</taxon>
        <taxon>Streptophyta</taxon>
        <taxon>Embryophyta</taxon>
        <taxon>Tracheophyta</taxon>
        <taxon>Spermatophyta</taxon>
        <taxon>Magnoliopsida</taxon>
        <taxon>eudicotyledons</taxon>
        <taxon>Gunneridae</taxon>
        <taxon>Pentapetalae</taxon>
        <taxon>rosids</taxon>
        <taxon>malvids</taxon>
        <taxon>Sapindales</taxon>
        <taxon>Sapindaceae</taxon>
        <taxon>Hippocastanoideae</taxon>
        <taxon>Acereae</taxon>
        <taxon>Dipteronia</taxon>
    </lineage>
</organism>
<dbReference type="AlphaFoldDB" id="A0AAE0EJ14"/>
<gene>
    <name evidence="2" type="ORF">Dsin_002062</name>
</gene>
<dbReference type="Proteomes" id="UP001281410">
    <property type="component" value="Unassembled WGS sequence"/>
</dbReference>
<proteinExistence type="predicted"/>
<protein>
    <recommendedName>
        <fullName evidence="1">Reverse transcriptase zinc-binding domain-containing protein</fullName>
    </recommendedName>
</protein>
<dbReference type="PANTHER" id="PTHR47074">
    <property type="entry name" value="BNAC02G40300D PROTEIN"/>
    <property type="match status" value="1"/>
</dbReference>
<name>A0AAE0EJ14_9ROSI</name>
<dbReference type="InterPro" id="IPR052929">
    <property type="entry name" value="RNase_H-like_EbsB-rel"/>
</dbReference>
<dbReference type="Pfam" id="PF13966">
    <property type="entry name" value="zf-RVT"/>
    <property type="match status" value="1"/>
</dbReference>
<comment type="caution">
    <text evidence="2">The sequence shown here is derived from an EMBL/GenBank/DDBJ whole genome shotgun (WGS) entry which is preliminary data.</text>
</comment>
<feature type="domain" description="Reverse transcriptase zinc-binding" evidence="1">
    <location>
        <begin position="3"/>
        <end position="67"/>
    </location>
</feature>
<evidence type="ECO:0000259" key="1">
    <source>
        <dbReference type="Pfam" id="PF13966"/>
    </source>
</evidence>
<accession>A0AAE0EJ14</accession>